<keyword evidence="2" id="KW-1185">Reference proteome</keyword>
<evidence type="ECO:0000313" key="1">
    <source>
        <dbReference type="EMBL" id="KXN72645.1"/>
    </source>
</evidence>
<dbReference type="AlphaFoldDB" id="A0A137PCE5"/>
<dbReference type="Proteomes" id="UP000070444">
    <property type="component" value="Unassembled WGS sequence"/>
</dbReference>
<organism evidence="1 2">
    <name type="scientific">Conidiobolus coronatus (strain ATCC 28846 / CBS 209.66 / NRRL 28638)</name>
    <name type="common">Delacroixia coronata</name>
    <dbReference type="NCBI Taxonomy" id="796925"/>
    <lineage>
        <taxon>Eukaryota</taxon>
        <taxon>Fungi</taxon>
        <taxon>Fungi incertae sedis</taxon>
        <taxon>Zoopagomycota</taxon>
        <taxon>Entomophthoromycotina</taxon>
        <taxon>Entomophthoromycetes</taxon>
        <taxon>Entomophthorales</taxon>
        <taxon>Ancylistaceae</taxon>
        <taxon>Conidiobolus</taxon>
    </lineage>
</organism>
<accession>A0A137PCE5</accession>
<protein>
    <submittedName>
        <fullName evidence="1">Uncharacterized protein</fullName>
    </submittedName>
</protein>
<proteinExistence type="predicted"/>
<reference evidence="1 2" key="1">
    <citation type="journal article" date="2015" name="Genome Biol. Evol.">
        <title>Phylogenomic analyses indicate that early fungi evolved digesting cell walls of algal ancestors of land plants.</title>
        <authorList>
            <person name="Chang Y."/>
            <person name="Wang S."/>
            <person name="Sekimoto S."/>
            <person name="Aerts A.L."/>
            <person name="Choi C."/>
            <person name="Clum A."/>
            <person name="LaButti K.M."/>
            <person name="Lindquist E.A."/>
            <person name="Yee Ngan C."/>
            <person name="Ohm R.A."/>
            <person name="Salamov A.A."/>
            <person name="Grigoriev I.V."/>
            <person name="Spatafora J.W."/>
            <person name="Berbee M.L."/>
        </authorList>
    </citation>
    <scope>NUCLEOTIDE SEQUENCE [LARGE SCALE GENOMIC DNA]</scope>
    <source>
        <strain evidence="1 2">NRRL 28638</strain>
    </source>
</reference>
<sequence length="92" mass="10525">MSLAKWINSYANSRRTQESGHENFKKQLRKAAERSFLYPLATLITLPCETIYNYCSLFGYRERKIITAMAITGGNSKSTKADYDSDVEFISI</sequence>
<dbReference type="EMBL" id="KQ964449">
    <property type="protein sequence ID" value="KXN72645.1"/>
    <property type="molecule type" value="Genomic_DNA"/>
</dbReference>
<gene>
    <name evidence="1" type="ORF">CONCODRAFT_4505</name>
</gene>
<name>A0A137PCE5_CONC2</name>
<evidence type="ECO:0000313" key="2">
    <source>
        <dbReference type="Proteomes" id="UP000070444"/>
    </source>
</evidence>